<feature type="region of interest" description="Disordered" evidence="8">
    <location>
        <begin position="661"/>
        <end position="693"/>
    </location>
</feature>
<evidence type="ECO:0000256" key="4">
    <source>
        <dbReference type="ARBA" id="ARBA00023054"/>
    </source>
</evidence>
<dbReference type="InterPro" id="IPR027640">
    <property type="entry name" value="Kinesin-like_fam"/>
</dbReference>
<feature type="binding site" evidence="6">
    <location>
        <begin position="110"/>
        <end position="117"/>
    </location>
    <ligand>
        <name>ATP</name>
        <dbReference type="ChEBI" id="CHEBI:30616"/>
    </ligand>
</feature>
<evidence type="ECO:0000256" key="6">
    <source>
        <dbReference type="PROSITE-ProRule" id="PRU00283"/>
    </source>
</evidence>
<dbReference type="PRINTS" id="PR00380">
    <property type="entry name" value="KINESINHEAVY"/>
</dbReference>
<dbReference type="AlphaFoldDB" id="A0A507DZU0"/>
<keyword evidence="4" id="KW-0175">Coiled coil</keyword>
<dbReference type="GO" id="GO:0005874">
    <property type="term" value="C:microtubule"/>
    <property type="evidence" value="ECO:0007669"/>
    <property type="project" value="UniProtKB-KW"/>
</dbReference>
<dbReference type="GO" id="GO:0003777">
    <property type="term" value="F:microtubule motor activity"/>
    <property type="evidence" value="ECO:0007669"/>
    <property type="project" value="InterPro"/>
</dbReference>
<proteinExistence type="inferred from homology"/>
<dbReference type="Pfam" id="PF00225">
    <property type="entry name" value="Kinesin"/>
    <property type="match status" value="1"/>
</dbReference>
<evidence type="ECO:0000256" key="7">
    <source>
        <dbReference type="RuleBase" id="RU000394"/>
    </source>
</evidence>
<comment type="caution">
    <text evidence="10">The sequence shown here is derived from an EMBL/GenBank/DDBJ whole genome shotgun (WGS) entry which is preliminary data.</text>
</comment>
<reference evidence="10 11" key="1">
    <citation type="journal article" date="2019" name="Sci. Rep.">
        <title>Comparative genomics of chytrid fungi reveal insights into the obligate biotrophic and pathogenic lifestyle of Synchytrium endobioticum.</title>
        <authorList>
            <person name="van de Vossenberg B.T.L.H."/>
            <person name="Warris S."/>
            <person name="Nguyen H.D.T."/>
            <person name="van Gent-Pelzer M.P.E."/>
            <person name="Joly D.L."/>
            <person name="van de Geest H.C."/>
            <person name="Bonants P.J.M."/>
            <person name="Smith D.S."/>
            <person name="Levesque C.A."/>
            <person name="van der Lee T.A.J."/>
        </authorList>
    </citation>
    <scope>NUCLEOTIDE SEQUENCE [LARGE SCALE GENOMIC DNA]</scope>
    <source>
        <strain evidence="10 11">CBS 809.83</strain>
    </source>
</reference>
<dbReference type="PROSITE" id="PS50067">
    <property type="entry name" value="KINESIN_MOTOR_2"/>
    <property type="match status" value="1"/>
</dbReference>
<dbReference type="GO" id="GO:0008017">
    <property type="term" value="F:microtubule binding"/>
    <property type="evidence" value="ECO:0007669"/>
    <property type="project" value="InterPro"/>
</dbReference>
<name>A0A507DZU0_9FUNG</name>
<evidence type="ECO:0000313" key="11">
    <source>
        <dbReference type="Proteomes" id="UP000318582"/>
    </source>
</evidence>
<evidence type="ECO:0000256" key="5">
    <source>
        <dbReference type="ARBA" id="ARBA00023175"/>
    </source>
</evidence>
<gene>
    <name evidence="10" type="ORF">PhCBS80983_g04397</name>
</gene>
<dbReference type="InterPro" id="IPR027417">
    <property type="entry name" value="P-loop_NTPase"/>
</dbReference>
<feature type="region of interest" description="Disordered" evidence="8">
    <location>
        <begin position="602"/>
        <end position="633"/>
    </location>
</feature>
<dbReference type="SMART" id="SM00129">
    <property type="entry name" value="KISc"/>
    <property type="match status" value="1"/>
</dbReference>
<keyword evidence="11" id="KW-1185">Reference proteome</keyword>
<keyword evidence="1 7" id="KW-0493">Microtubule</keyword>
<evidence type="ECO:0000313" key="10">
    <source>
        <dbReference type="EMBL" id="TPX56655.1"/>
    </source>
</evidence>
<dbReference type="Gene3D" id="3.40.850.10">
    <property type="entry name" value="Kinesin motor domain"/>
    <property type="match status" value="1"/>
</dbReference>
<protein>
    <recommendedName>
        <fullName evidence="7">Kinesin-like protein</fullName>
    </recommendedName>
</protein>
<dbReference type="STRING" id="109895.A0A507DZU0"/>
<feature type="domain" description="Kinesin motor" evidence="9">
    <location>
        <begin position="12"/>
        <end position="360"/>
    </location>
</feature>
<dbReference type="GO" id="GO:0007018">
    <property type="term" value="P:microtubule-based movement"/>
    <property type="evidence" value="ECO:0007669"/>
    <property type="project" value="InterPro"/>
</dbReference>
<dbReference type="InterPro" id="IPR001752">
    <property type="entry name" value="Kinesin_motor_dom"/>
</dbReference>
<evidence type="ECO:0000259" key="9">
    <source>
        <dbReference type="PROSITE" id="PS50067"/>
    </source>
</evidence>
<dbReference type="SUPFAM" id="SSF52540">
    <property type="entry name" value="P-loop containing nucleoside triphosphate hydrolases"/>
    <property type="match status" value="1"/>
</dbReference>
<dbReference type="InterPro" id="IPR019821">
    <property type="entry name" value="Kinesin_motor_CS"/>
</dbReference>
<dbReference type="PANTHER" id="PTHR47968">
    <property type="entry name" value="CENTROMERE PROTEIN E"/>
    <property type="match status" value="1"/>
</dbReference>
<dbReference type="PROSITE" id="PS00411">
    <property type="entry name" value="KINESIN_MOTOR_1"/>
    <property type="match status" value="1"/>
</dbReference>
<keyword evidence="2 6" id="KW-0547">Nucleotide-binding</keyword>
<sequence length="716" mass="78662">MDNDRPGGVAAKLLVSVRIRPLAAKEIIKDNIQTTARAIDDYSVCITEPTPAEGTDDFLQRTKERPKGRIYTFDQVFGETASQEEVFTRTVKGLIDGVVAGFNATVFAYGATGAGKTYTMLGTDTSPGIISLTLQQLFTVLAPPTTPLPQPTPTKTYTVTLTYLEIYNENIRDLLSGKSDYLDLREDAGRGVVVAGITSVNARSPDEVLAFLRKGNRYRTQEATGANEVSSRSHAVLQVLVGCTTIEKKGNRTERFGKLSMIDLAGSERAAETKNRGMRMIEGANINRSLLALGNCITALAEPSKRGKYVNYRDSKLTRLLKDSLGGNCRTAMIANISPASSNFDETLNTLKYATRARTIKTRVTQQAAQSSPYNATIQLLHSEIGMLKDRLVRAESTLALPTSRRNSLSVRGQLLVPPGQQQLQRRPSTKGSSLSLVYATTPPEQSMFTEMREMLQGLFLSQRELLVRTPGDAEEEAETNRRLEGIDEEIRNIRSSIPRSLDKRSKEYLELMIQAHFTYLENHDLRMLHAAHTQRTQHSHLSAVRSGLSTLQHSGTVIPPSLIAALLPNDDEDHAAANNSDALDRRVHILEHRVEARRAMGYTEENNEGSVVAPRRDSGPRTSKVRQQQQQQVTLPVITKTRPSVVAVPTRRAPAALCTNNTRSTSTSTTPRLPITATTSTSSVSTATSPAPGATALTRLKRVYAPVIPLKHRPR</sequence>
<organism evidence="10 11">
    <name type="scientific">Powellomyces hirtus</name>
    <dbReference type="NCBI Taxonomy" id="109895"/>
    <lineage>
        <taxon>Eukaryota</taxon>
        <taxon>Fungi</taxon>
        <taxon>Fungi incertae sedis</taxon>
        <taxon>Chytridiomycota</taxon>
        <taxon>Chytridiomycota incertae sedis</taxon>
        <taxon>Chytridiomycetes</taxon>
        <taxon>Spizellomycetales</taxon>
        <taxon>Powellomycetaceae</taxon>
        <taxon>Powellomyces</taxon>
    </lineage>
</organism>
<comment type="similarity">
    <text evidence="6 7">Belongs to the TRAFAC class myosin-kinesin ATPase superfamily. Kinesin family.</text>
</comment>
<accession>A0A507DZU0</accession>
<dbReference type="PANTHER" id="PTHR47968:SF13">
    <property type="entry name" value="KINESIN-LIKE PROTEIN KIF19 ISOFORM X1"/>
    <property type="match status" value="1"/>
</dbReference>
<dbReference type="GO" id="GO:0005524">
    <property type="term" value="F:ATP binding"/>
    <property type="evidence" value="ECO:0007669"/>
    <property type="project" value="UniProtKB-UniRule"/>
</dbReference>
<keyword evidence="5 6" id="KW-0505">Motor protein</keyword>
<dbReference type="EMBL" id="QEAQ01000068">
    <property type="protein sequence ID" value="TPX56655.1"/>
    <property type="molecule type" value="Genomic_DNA"/>
</dbReference>
<evidence type="ECO:0000256" key="2">
    <source>
        <dbReference type="ARBA" id="ARBA00022741"/>
    </source>
</evidence>
<evidence type="ECO:0000256" key="1">
    <source>
        <dbReference type="ARBA" id="ARBA00022701"/>
    </source>
</evidence>
<evidence type="ECO:0000256" key="8">
    <source>
        <dbReference type="SAM" id="MobiDB-lite"/>
    </source>
</evidence>
<dbReference type="FunFam" id="3.40.850.10:FF:000056">
    <property type="entry name" value="Kinesin-like protein"/>
    <property type="match status" value="1"/>
</dbReference>
<evidence type="ECO:0000256" key="3">
    <source>
        <dbReference type="ARBA" id="ARBA00022840"/>
    </source>
</evidence>
<dbReference type="Proteomes" id="UP000318582">
    <property type="component" value="Unassembled WGS sequence"/>
</dbReference>
<keyword evidence="3 6" id="KW-0067">ATP-binding</keyword>
<dbReference type="InterPro" id="IPR036961">
    <property type="entry name" value="Kinesin_motor_dom_sf"/>
</dbReference>